<gene>
    <name evidence="6" type="ORF">RchiOBHm_Chr4g0417961</name>
</gene>
<proteinExistence type="inferred from homology"/>
<dbReference type="GO" id="GO:0016798">
    <property type="term" value="F:hydrolase activity, acting on glycosyl bonds"/>
    <property type="evidence" value="ECO:0007669"/>
    <property type="project" value="UniProtKB-KW"/>
</dbReference>
<dbReference type="AlphaFoldDB" id="A0A2P6QXF6"/>
<sequence length="234" mass="25192">MAGLSRSKIGLPSQFAAAFSFRRKFAICLSSSKGVAFFGLTICFRVQSAEYFIGVRSIKISGKHVSLNTSLLTVDANGYGGTKISTVNPYSVLETSLYNPVINAFVKELKRNNIRKVASVAPFGACFNTKDIATTRAGPVVPPIDLVLQSESVYWRIVGANSMVSVSNEVLCLGFVDGGVDQRTSIVIGGHQMEDNLLLFDLAANKLGFSSSLLSRQTSCANFNFTSTYCLISV</sequence>
<comment type="caution">
    <text evidence="6">The sequence shown here is derived from an EMBL/GenBank/DDBJ whole genome shotgun (WGS) entry which is preliminary data.</text>
</comment>
<dbReference type="FunFam" id="2.40.70.10:FF:000041">
    <property type="entry name" value="Basic 7S globulin"/>
    <property type="match status" value="1"/>
</dbReference>
<dbReference type="InterPro" id="IPR033121">
    <property type="entry name" value="PEPTIDASE_A1"/>
</dbReference>
<accession>A0A2P6QXF6</accession>
<dbReference type="OMA" id="CSAWASI"/>
<keyword evidence="6" id="KW-0624">Polysaccharide degradation</keyword>
<evidence type="ECO:0000259" key="5">
    <source>
        <dbReference type="PROSITE" id="PS51767"/>
    </source>
</evidence>
<comment type="subcellular location">
    <subcellularLocation>
        <location evidence="1">Secreted</location>
        <location evidence="1">Extracellular space</location>
    </subcellularLocation>
</comment>
<dbReference type="GO" id="GO:0045493">
    <property type="term" value="P:xylan catabolic process"/>
    <property type="evidence" value="ECO:0007669"/>
    <property type="project" value="UniProtKB-KW"/>
</dbReference>
<reference evidence="6 7" key="1">
    <citation type="journal article" date="2018" name="Nat. Genet.">
        <title>The Rosa genome provides new insights in the design of modern roses.</title>
        <authorList>
            <person name="Bendahmane M."/>
        </authorList>
    </citation>
    <scope>NUCLEOTIDE SEQUENCE [LARGE SCALE GENOMIC DNA]</scope>
    <source>
        <strain evidence="7">cv. Old Blush</strain>
    </source>
</reference>
<dbReference type="EMBL" id="PDCK01000042">
    <property type="protein sequence ID" value="PRQ38799.1"/>
    <property type="molecule type" value="Genomic_DNA"/>
</dbReference>
<evidence type="ECO:0000313" key="7">
    <source>
        <dbReference type="Proteomes" id="UP000238479"/>
    </source>
</evidence>
<keyword evidence="4" id="KW-0732">Signal</keyword>
<keyword evidence="7" id="KW-1185">Reference proteome</keyword>
<name>A0A2P6QXF6_ROSCH</name>
<evidence type="ECO:0000256" key="3">
    <source>
        <dbReference type="ARBA" id="ARBA00022525"/>
    </source>
</evidence>
<dbReference type="Gramene" id="PRQ38799">
    <property type="protein sequence ID" value="PRQ38799"/>
    <property type="gene ID" value="RchiOBHm_Chr4g0417961"/>
</dbReference>
<dbReference type="InterPro" id="IPR032861">
    <property type="entry name" value="TAXi_N"/>
</dbReference>
<keyword evidence="3" id="KW-0964">Secreted</keyword>
<protein>
    <submittedName>
        <fullName evidence="6">Putative aspartic peptidase A1 family, xylanase inhibitor</fullName>
    </submittedName>
</protein>
<dbReference type="STRING" id="74649.A0A2P6QXF6"/>
<evidence type="ECO:0000256" key="2">
    <source>
        <dbReference type="ARBA" id="ARBA00007447"/>
    </source>
</evidence>
<dbReference type="Proteomes" id="UP000238479">
    <property type="component" value="Chromosome 4"/>
</dbReference>
<dbReference type="GO" id="GO:0006508">
    <property type="term" value="P:proteolysis"/>
    <property type="evidence" value="ECO:0007669"/>
    <property type="project" value="InterPro"/>
</dbReference>
<dbReference type="Pfam" id="PF14543">
    <property type="entry name" value="TAXi_N"/>
    <property type="match status" value="1"/>
</dbReference>
<dbReference type="InterPro" id="IPR001461">
    <property type="entry name" value="Aspartic_peptidase_A1"/>
</dbReference>
<organism evidence="6 7">
    <name type="scientific">Rosa chinensis</name>
    <name type="common">China rose</name>
    <dbReference type="NCBI Taxonomy" id="74649"/>
    <lineage>
        <taxon>Eukaryota</taxon>
        <taxon>Viridiplantae</taxon>
        <taxon>Streptophyta</taxon>
        <taxon>Embryophyta</taxon>
        <taxon>Tracheophyta</taxon>
        <taxon>Spermatophyta</taxon>
        <taxon>Magnoliopsida</taxon>
        <taxon>eudicotyledons</taxon>
        <taxon>Gunneridae</taxon>
        <taxon>Pentapetalae</taxon>
        <taxon>rosids</taxon>
        <taxon>fabids</taxon>
        <taxon>Rosales</taxon>
        <taxon>Rosaceae</taxon>
        <taxon>Rosoideae</taxon>
        <taxon>Rosoideae incertae sedis</taxon>
        <taxon>Rosa</taxon>
    </lineage>
</organism>
<keyword evidence="6" id="KW-0858">Xylan degradation</keyword>
<dbReference type="SUPFAM" id="SSF50630">
    <property type="entry name" value="Acid proteases"/>
    <property type="match status" value="1"/>
</dbReference>
<dbReference type="GO" id="GO:0004190">
    <property type="term" value="F:aspartic-type endopeptidase activity"/>
    <property type="evidence" value="ECO:0007669"/>
    <property type="project" value="InterPro"/>
</dbReference>
<dbReference type="InterPro" id="IPR032799">
    <property type="entry name" value="TAXi_C"/>
</dbReference>
<evidence type="ECO:0000256" key="1">
    <source>
        <dbReference type="ARBA" id="ARBA00004239"/>
    </source>
</evidence>
<comment type="similarity">
    <text evidence="2">Belongs to the peptidase A1 family.</text>
</comment>
<keyword evidence="6" id="KW-0119">Carbohydrate metabolism</keyword>
<keyword evidence="6" id="KW-0378">Hydrolase</keyword>
<evidence type="ECO:0000313" key="6">
    <source>
        <dbReference type="EMBL" id="PRQ38799.1"/>
    </source>
</evidence>
<dbReference type="GO" id="GO:0005576">
    <property type="term" value="C:extracellular region"/>
    <property type="evidence" value="ECO:0007669"/>
    <property type="project" value="UniProtKB-SubCell"/>
</dbReference>
<evidence type="ECO:0000256" key="4">
    <source>
        <dbReference type="ARBA" id="ARBA00022729"/>
    </source>
</evidence>
<keyword evidence="6" id="KW-0326">Glycosidase</keyword>
<dbReference type="PROSITE" id="PS51767">
    <property type="entry name" value="PEPTIDASE_A1"/>
    <property type="match status" value="1"/>
</dbReference>
<feature type="domain" description="Peptidase A1" evidence="5">
    <location>
        <begin position="1"/>
        <end position="210"/>
    </location>
</feature>
<dbReference type="Gene3D" id="2.40.70.10">
    <property type="entry name" value="Acid Proteases"/>
    <property type="match status" value="2"/>
</dbReference>
<dbReference type="Pfam" id="PF14541">
    <property type="entry name" value="TAXi_C"/>
    <property type="match status" value="1"/>
</dbReference>
<dbReference type="InterPro" id="IPR021109">
    <property type="entry name" value="Peptidase_aspartic_dom_sf"/>
</dbReference>
<dbReference type="PANTHER" id="PTHR47965:SF103">
    <property type="entry name" value="EUKARYOTIC ASPARTYL PROTEASE FAMILY PROTEIN"/>
    <property type="match status" value="1"/>
</dbReference>
<dbReference type="PANTHER" id="PTHR47965">
    <property type="entry name" value="ASPARTYL PROTEASE-RELATED"/>
    <property type="match status" value="1"/>
</dbReference>